<accession>A0A2S7N4P7</accession>
<evidence type="ECO:0000313" key="3">
    <source>
        <dbReference type="Proteomes" id="UP000239663"/>
    </source>
</evidence>
<dbReference type="Pfam" id="PF14344">
    <property type="entry name" value="DUF4397"/>
    <property type="match status" value="1"/>
</dbReference>
<gene>
    <name evidence="2" type="ORF">CYL18_03800</name>
</gene>
<sequence length="242" mass="27926">MMDPISYSPYPFPSQILPYGMTAFNSGLSRSNNPYETMQIPSYYNYTHNLEETKNKCKIRFYHGTPYCKKVDLYINGMKTFKEIPFNAATSYLSLSPGSYYIEVFPTGTTYPLIMHRKIMIGDTPNTLFLSGTEDDLRLAVIPENRHVPHHESKVKTLHLAPSYKTLQICVKGRDVLYQRLPYKHQTDYLGLTPMSIEFELKDADKNEPLYNSGIIQFHSDKVYMMIIYEDETGGLGIRLLD</sequence>
<dbReference type="RefSeq" id="WP_104848104.1">
    <property type="nucleotide sequence ID" value="NZ_PKOZ01000001.1"/>
</dbReference>
<dbReference type="Proteomes" id="UP000239663">
    <property type="component" value="Unassembled WGS sequence"/>
</dbReference>
<proteinExistence type="predicted"/>
<protein>
    <recommendedName>
        <fullName evidence="1">DUF4397 domain-containing protein</fullName>
    </recommendedName>
</protein>
<evidence type="ECO:0000313" key="2">
    <source>
        <dbReference type="EMBL" id="PQD97009.1"/>
    </source>
</evidence>
<evidence type="ECO:0000259" key="1">
    <source>
        <dbReference type="Pfam" id="PF14344"/>
    </source>
</evidence>
<dbReference type="AlphaFoldDB" id="A0A2S7N4P7"/>
<dbReference type="OrthoDB" id="9783299at2"/>
<dbReference type="EMBL" id="PKOZ01000001">
    <property type="protein sequence ID" value="PQD97009.1"/>
    <property type="molecule type" value="Genomic_DNA"/>
</dbReference>
<dbReference type="InterPro" id="IPR025510">
    <property type="entry name" value="DUF4397"/>
</dbReference>
<comment type="caution">
    <text evidence="2">The sequence shown here is derived from an EMBL/GenBank/DDBJ whole genome shotgun (WGS) entry which is preliminary data.</text>
</comment>
<organism evidence="2 3">
    <name type="scientific">Pradoshia eiseniae</name>
    <dbReference type="NCBI Taxonomy" id="2064768"/>
    <lineage>
        <taxon>Bacteria</taxon>
        <taxon>Bacillati</taxon>
        <taxon>Bacillota</taxon>
        <taxon>Bacilli</taxon>
        <taxon>Bacillales</taxon>
        <taxon>Bacillaceae</taxon>
        <taxon>Pradoshia</taxon>
    </lineage>
</organism>
<reference evidence="2 3" key="1">
    <citation type="submission" date="2017-12" db="EMBL/GenBank/DDBJ databases">
        <title>Taxonomic description and draft genome of Pradoshia cofamensis Gen. nov., sp. nov., a thermotolerant bacillale isolated from anterior gut of earthworm Eisenia fetida.</title>
        <authorList>
            <person name="Saha T."/>
            <person name="Chakraborty R."/>
        </authorList>
    </citation>
    <scope>NUCLEOTIDE SEQUENCE [LARGE SCALE GENOMIC DNA]</scope>
    <source>
        <strain evidence="2 3">EAG3</strain>
    </source>
</reference>
<feature type="domain" description="DUF4397" evidence="1">
    <location>
        <begin position="58"/>
        <end position="169"/>
    </location>
</feature>
<name>A0A2S7N4P7_9BACI</name>
<keyword evidence="3" id="KW-1185">Reference proteome</keyword>